<geneLocation type="plasmid" evidence="1 2">
    <name>C</name>
</geneLocation>
<accession>A0A1L3LXC7</accession>
<keyword evidence="2" id="KW-1185">Reference proteome</keyword>
<dbReference type="KEGG" id="same:SAMCFNEI73_pC1047"/>
<proteinExistence type="predicted"/>
<keyword evidence="1" id="KW-0614">Plasmid</keyword>
<name>A0A1L3LXC7_9HYPH</name>
<dbReference type="Proteomes" id="UP000182306">
    <property type="component" value="Plasmid C"/>
</dbReference>
<sequence>MDDRQTRSAWRRTDRLPADHHVWSSHQLTTFAQPIEAIAREAGGWYLPFPVDGGRLTKGAPVLAAAPGAVGDLRKLAGI</sequence>
<dbReference type="EMBL" id="CP013110">
    <property type="protein sequence ID" value="APG94759.1"/>
    <property type="molecule type" value="Genomic_DNA"/>
</dbReference>
<reference evidence="1 2" key="1">
    <citation type="submission" date="2015-10" db="EMBL/GenBank/DDBJ databases">
        <title>Genomic differences between typical nodule nitrogen-fixing rhizobial strains and those coming from bean seeds.</title>
        <authorList>
            <person name="Peralta H."/>
            <person name="Aguilar-Vera A."/>
            <person name="Diaz R."/>
            <person name="Mora Y."/>
            <person name="Martinez-Batallar G."/>
            <person name="Salazar E."/>
            <person name="Vargas-Lagunas C."/>
            <person name="Encarnacion S."/>
            <person name="Girard L."/>
            <person name="Mora J."/>
        </authorList>
    </citation>
    <scope>NUCLEOTIDE SEQUENCE [LARGE SCALE GENOMIC DNA]</scope>
    <source>
        <strain evidence="1 2">CFNEI 73</strain>
        <plasmid evidence="1 2">C</plasmid>
    </source>
</reference>
<organism evidence="1 2">
    <name type="scientific">Sinorhizobium americanum</name>
    <dbReference type="NCBI Taxonomy" id="194963"/>
    <lineage>
        <taxon>Bacteria</taxon>
        <taxon>Pseudomonadati</taxon>
        <taxon>Pseudomonadota</taxon>
        <taxon>Alphaproteobacteria</taxon>
        <taxon>Hyphomicrobiales</taxon>
        <taxon>Rhizobiaceae</taxon>
        <taxon>Sinorhizobium/Ensifer group</taxon>
        <taxon>Sinorhizobium</taxon>
    </lineage>
</organism>
<keyword evidence="1" id="KW-0378">Hydrolase</keyword>
<protein>
    <submittedName>
        <fullName evidence="1">Inositol-1-monophosphatase</fullName>
        <ecNumber evidence="1">3.1.3.25</ecNumber>
    </submittedName>
</protein>
<dbReference type="GO" id="GO:0052834">
    <property type="term" value="F:inositol monophosphate phosphatase activity"/>
    <property type="evidence" value="ECO:0007669"/>
    <property type="project" value="UniProtKB-EC"/>
</dbReference>
<dbReference type="EC" id="3.1.3.25" evidence="1"/>
<evidence type="ECO:0000313" key="2">
    <source>
        <dbReference type="Proteomes" id="UP000182306"/>
    </source>
</evidence>
<gene>
    <name evidence="1" type="ORF">SAMCFNEI73_pC1047</name>
</gene>
<dbReference type="AlphaFoldDB" id="A0A1L3LXC7"/>
<evidence type="ECO:0000313" key="1">
    <source>
        <dbReference type="EMBL" id="APG94759.1"/>
    </source>
</evidence>